<feature type="compositionally biased region" description="Acidic residues" evidence="1">
    <location>
        <begin position="494"/>
        <end position="508"/>
    </location>
</feature>
<dbReference type="Gene3D" id="3.80.10.10">
    <property type="entry name" value="Ribonuclease Inhibitor"/>
    <property type="match status" value="2"/>
</dbReference>
<accession>A0ABR2KUI4</accession>
<proteinExistence type="predicted"/>
<feature type="compositionally biased region" description="Basic and acidic residues" evidence="1">
    <location>
        <begin position="796"/>
        <end position="805"/>
    </location>
</feature>
<reference evidence="2 3" key="1">
    <citation type="submission" date="2024-04" db="EMBL/GenBank/DDBJ databases">
        <title>Tritrichomonas musculus Genome.</title>
        <authorList>
            <person name="Alves-Ferreira E."/>
            <person name="Grigg M."/>
            <person name="Lorenzi H."/>
            <person name="Galac M."/>
        </authorList>
    </citation>
    <scope>NUCLEOTIDE SEQUENCE [LARGE SCALE GENOMIC DNA]</scope>
    <source>
        <strain evidence="2 3">EAF2021</strain>
    </source>
</reference>
<sequence length="961" mass="111462">MSKYPSIEDLATKTGASVLYCKKAAALSFTNSTKKSQKNKKKINSKSYKKILLISDCFIELWDLDETFGKKAFWFDLIKIDVNTEDNYFLLEFANVEPFGNDTEDQETNNPYFILELTNKEGNLTTYYQTIIQLVQRIFTKEEIRNLIFFDEDDLYDDEEYFEKYSFTPRGAFARFLILNMKKKDGILSQTVKESVARYILMKYNNIYIENEFNIENCLDIFLSSIKPLKYIESVSIPEFSKFIQVDSLNIIANFLKKASNIQHIEIRGPCPKAHFHDLCRSIENMGILDIGENNKNSTKDKRKSQCKLSAITFNNFELNTKQIASIKTAAISSRLLSLGINNIKTATNSNTNTNPKPSENDVIIDYMIDTLLAPHLTSTLRILSLDGNHDMDIQKMIENSGSIQKLSLKNCGLELTYVFEILASIQTNIDSIDLSGNSCTNSDIDKAITSLRHPLLRIDVNNVKWSDNCLTNFLRGIVKVYEFTEKTRRRRDDEEEEEEEENNDKEDNDQKRLKDKFLNSEENVNSGLNSTLVTLSLSYVEASKSEWQNVRTFFEDNRKKVTLEQFSWNGNKISSHFIIFLKNMKRIRRLFLNNCPNFSLYSSSLATNFISKSETLSELYIEKADSSSFPEDSSFSTFFKKCRNSTSLRLLNVRHCNIGSEGLVSLANLIVKCQSGKLNQVAFDGCGCEALDDIYNFVEICQNFYRSANKKSKKSKKNKSDTLRLFIELPSYDLRTLKVPEEDIEQMKGDLTDLTRSPKEVDDLWVTPFEFYCMQKNDEFPTYFHPSIVSKIRKEQEKNAEKERSIRKRNSTSNRDIRKSYNDRNKNKNNFAKSYRNNANANFLYVGRDEISDSDEEVQNNKGKTWDLNKSKYDEELENDAGNEDDDEVDQEIARNIRNRNIERSKKKKNVFRFNDWQFPVSTIDNVDELNENMIIRLQDRFSLRQLISEATNKKDDNPL</sequence>
<evidence type="ECO:0000256" key="1">
    <source>
        <dbReference type="SAM" id="MobiDB-lite"/>
    </source>
</evidence>
<feature type="compositionally biased region" description="Basic and acidic residues" evidence="1">
    <location>
        <begin position="816"/>
        <end position="827"/>
    </location>
</feature>
<dbReference type="Proteomes" id="UP001470230">
    <property type="component" value="Unassembled WGS sequence"/>
</dbReference>
<dbReference type="SUPFAM" id="SSF52047">
    <property type="entry name" value="RNI-like"/>
    <property type="match status" value="1"/>
</dbReference>
<feature type="region of interest" description="Disordered" evidence="1">
    <location>
        <begin position="489"/>
        <end position="513"/>
    </location>
</feature>
<evidence type="ECO:0000313" key="2">
    <source>
        <dbReference type="EMBL" id="KAK8894718.1"/>
    </source>
</evidence>
<keyword evidence="3" id="KW-1185">Reference proteome</keyword>
<feature type="region of interest" description="Disordered" evidence="1">
    <location>
        <begin position="796"/>
        <end position="834"/>
    </location>
</feature>
<name>A0ABR2KUI4_9EUKA</name>
<evidence type="ECO:0008006" key="4">
    <source>
        <dbReference type="Google" id="ProtNLM"/>
    </source>
</evidence>
<evidence type="ECO:0000313" key="3">
    <source>
        <dbReference type="Proteomes" id="UP001470230"/>
    </source>
</evidence>
<dbReference type="EMBL" id="JAPFFF010000003">
    <property type="protein sequence ID" value="KAK8894718.1"/>
    <property type="molecule type" value="Genomic_DNA"/>
</dbReference>
<organism evidence="2 3">
    <name type="scientific">Tritrichomonas musculus</name>
    <dbReference type="NCBI Taxonomy" id="1915356"/>
    <lineage>
        <taxon>Eukaryota</taxon>
        <taxon>Metamonada</taxon>
        <taxon>Parabasalia</taxon>
        <taxon>Tritrichomonadida</taxon>
        <taxon>Tritrichomonadidae</taxon>
        <taxon>Tritrichomonas</taxon>
    </lineage>
</organism>
<comment type="caution">
    <text evidence="2">The sequence shown here is derived from an EMBL/GenBank/DDBJ whole genome shotgun (WGS) entry which is preliminary data.</text>
</comment>
<gene>
    <name evidence="2" type="ORF">M9Y10_023155</name>
</gene>
<protein>
    <recommendedName>
        <fullName evidence="4">Leucine Rich Repeat family protein</fullName>
    </recommendedName>
</protein>
<dbReference type="InterPro" id="IPR032675">
    <property type="entry name" value="LRR_dom_sf"/>
</dbReference>